<accession>A0A0E9XBE2</accession>
<reference evidence="1" key="2">
    <citation type="journal article" date="2015" name="Fish Shellfish Immunol.">
        <title>Early steps in the European eel (Anguilla anguilla)-Vibrio vulnificus interaction in the gills: Role of the RtxA13 toxin.</title>
        <authorList>
            <person name="Callol A."/>
            <person name="Pajuelo D."/>
            <person name="Ebbesson L."/>
            <person name="Teles M."/>
            <person name="MacKenzie S."/>
            <person name="Amaro C."/>
        </authorList>
    </citation>
    <scope>NUCLEOTIDE SEQUENCE</scope>
</reference>
<dbReference type="AlphaFoldDB" id="A0A0E9XBE2"/>
<name>A0A0E9XBE2_ANGAN</name>
<protein>
    <submittedName>
        <fullName evidence="1">Uncharacterized protein</fullName>
    </submittedName>
</protein>
<sequence length="18" mass="2138">MLPPGQQQLNRKSQKQEQ</sequence>
<dbReference type="EMBL" id="GBXM01008500">
    <property type="protein sequence ID" value="JAI00078.1"/>
    <property type="molecule type" value="Transcribed_RNA"/>
</dbReference>
<reference evidence="1" key="1">
    <citation type="submission" date="2014-11" db="EMBL/GenBank/DDBJ databases">
        <authorList>
            <person name="Amaro Gonzalez C."/>
        </authorList>
    </citation>
    <scope>NUCLEOTIDE SEQUENCE</scope>
</reference>
<proteinExistence type="predicted"/>
<evidence type="ECO:0000313" key="1">
    <source>
        <dbReference type="EMBL" id="JAI00078.1"/>
    </source>
</evidence>
<organism evidence="1">
    <name type="scientific">Anguilla anguilla</name>
    <name type="common">European freshwater eel</name>
    <name type="synonym">Muraena anguilla</name>
    <dbReference type="NCBI Taxonomy" id="7936"/>
    <lineage>
        <taxon>Eukaryota</taxon>
        <taxon>Metazoa</taxon>
        <taxon>Chordata</taxon>
        <taxon>Craniata</taxon>
        <taxon>Vertebrata</taxon>
        <taxon>Euteleostomi</taxon>
        <taxon>Actinopterygii</taxon>
        <taxon>Neopterygii</taxon>
        <taxon>Teleostei</taxon>
        <taxon>Anguilliformes</taxon>
        <taxon>Anguillidae</taxon>
        <taxon>Anguilla</taxon>
    </lineage>
</organism>